<organism evidence="8 9">
    <name type="scientific">Aspergillus ustus</name>
    <dbReference type="NCBI Taxonomy" id="40382"/>
    <lineage>
        <taxon>Eukaryota</taxon>
        <taxon>Fungi</taxon>
        <taxon>Dikarya</taxon>
        <taxon>Ascomycota</taxon>
        <taxon>Pezizomycotina</taxon>
        <taxon>Eurotiomycetes</taxon>
        <taxon>Eurotiomycetidae</taxon>
        <taxon>Eurotiales</taxon>
        <taxon>Aspergillaceae</taxon>
        <taxon>Aspergillus</taxon>
        <taxon>Aspergillus subgen. Nidulantes</taxon>
    </lineage>
</organism>
<feature type="transmembrane region" description="Helical" evidence="6">
    <location>
        <begin position="437"/>
        <end position="457"/>
    </location>
</feature>
<dbReference type="EMBL" id="JOMC01000243">
    <property type="protein sequence ID" value="KIA75331.1"/>
    <property type="molecule type" value="Genomic_DNA"/>
</dbReference>
<feature type="domain" description="Major facilitator superfamily (MFS) profile" evidence="7">
    <location>
        <begin position="49"/>
        <end position="537"/>
    </location>
</feature>
<dbReference type="Proteomes" id="UP000053475">
    <property type="component" value="Unassembled WGS sequence"/>
</dbReference>
<feature type="transmembrane region" description="Helical" evidence="6">
    <location>
        <begin position="114"/>
        <end position="132"/>
    </location>
</feature>
<keyword evidence="9" id="KW-1185">Reference proteome</keyword>
<dbReference type="Pfam" id="PF07690">
    <property type="entry name" value="MFS_1"/>
    <property type="match status" value="1"/>
</dbReference>
<feature type="transmembrane region" description="Helical" evidence="6">
    <location>
        <begin position="411"/>
        <end position="431"/>
    </location>
</feature>
<dbReference type="GO" id="GO:0005886">
    <property type="term" value="C:plasma membrane"/>
    <property type="evidence" value="ECO:0007669"/>
    <property type="project" value="TreeGrafter"/>
</dbReference>
<reference evidence="8 9" key="1">
    <citation type="submission" date="2014-11" db="EMBL/GenBank/DDBJ databases">
        <title>Genomics derived discovery of secondary metabolites biosynthetic gene clusters in Aspergillus ustus.</title>
        <authorList>
            <person name="Pi B."/>
            <person name="Dai F."/>
            <person name="Song X."/>
            <person name="Zhu C."/>
            <person name="Li H."/>
            <person name="Yu D."/>
        </authorList>
    </citation>
    <scope>NUCLEOTIDE SEQUENCE [LARGE SCALE GENOMIC DNA]</scope>
    <source>
        <strain evidence="8 9">3.3904</strain>
    </source>
</reference>
<keyword evidence="5 6" id="KW-0472">Membrane</keyword>
<feature type="transmembrane region" description="Helical" evidence="6">
    <location>
        <begin position="46"/>
        <end position="72"/>
    </location>
</feature>
<feature type="transmembrane region" description="Helical" evidence="6">
    <location>
        <begin position="381"/>
        <end position="399"/>
    </location>
</feature>
<evidence type="ECO:0000256" key="3">
    <source>
        <dbReference type="ARBA" id="ARBA00022692"/>
    </source>
</evidence>
<accession>A0A0C1BUU4</accession>
<keyword evidence="4 6" id="KW-1133">Transmembrane helix</keyword>
<dbReference type="InterPro" id="IPR020846">
    <property type="entry name" value="MFS_dom"/>
</dbReference>
<dbReference type="AlphaFoldDB" id="A0A0C1BUU4"/>
<evidence type="ECO:0000259" key="7">
    <source>
        <dbReference type="PROSITE" id="PS50850"/>
    </source>
</evidence>
<feature type="transmembrane region" description="Helical" evidence="6">
    <location>
        <begin position="170"/>
        <end position="190"/>
    </location>
</feature>
<feature type="transmembrane region" description="Helical" evidence="6">
    <location>
        <begin position="345"/>
        <end position="369"/>
    </location>
</feature>
<evidence type="ECO:0000313" key="8">
    <source>
        <dbReference type="EMBL" id="KIA75331.1"/>
    </source>
</evidence>
<dbReference type="InterPro" id="IPR011701">
    <property type="entry name" value="MFS"/>
</dbReference>
<feature type="transmembrane region" description="Helical" evidence="6">
    <location>
        <begin position="312"/>
        <end position="333"/>
    </location>
</feature>
<name>A0A0C1BUU4_ASPUT</name>
<feature type="transmembrane region" description="Helical" evidence="6">
    <location>
        <begin position="244"/>
        <end position="261"/>
    </location>
</feature>
<gene>
    <name evidence="8" type="ORF">HK57_00210</name>
</gene>
<comment type="subcellular location">
    <subcellularLocation>
        <location evidence="1">Membrane</location>
        <topology evidence="1">Multi-pass membrane protein</topology>
    </subcellularLocation>
</comment>
<evidence type="ECO:0000256" key="1">
    <source>
        <dbReference type="ARBA" id="ARBA00004141"/>
    </source>
</evidence>
<dbReference type="PANTHER" id="PTHR23501:SF177">
    <property type="entry name" value="MAJOR FACILITATOR SUPERFAMILY (MFS) PROFILE DOMAIN-CONTAINING PROTEIN-RELATED"/>
    <property type="match status" value="1"/>
</dbReference>
<dbReference type="PANTHER" id="PTHR23501">
    <property type="entry name" value="MAJOR FACILITATOR SUPERFAMILY"/>
    <property type="match status" value="1"/>
</dbReference>
<sequence>MTTKEEESSTTASSPHFPADLAVPEKQDAIAASDEVTPDYPTSLHLWAVMATILLTTLLAALDIGIVSTAIPGITDRFHKLDDVSWYGSACFLLVGSSSPMWGKLYKYFNAQLVYLISVVLFLIGSIVAAAAQSSEAIIVGRAIQGWGVSGSLGGSVLMISYIAEPKKRPVLIGMWMSVFMFSTILGPLIGGVFTTEVTWRWCFWINLPVGGPVLALIVVFFKVPKHIKPAPATWWEILRQLDIPGFALLLTSLVCMILALQWGGQTKAWSDGSVIATLVMWIVLTIAFFIVEWLEGEYAMVPLFLLKPRLIWTNALYGWISNLANFQVLFYLPTYFQSVKDKSAIASGVDTLPFMAFFAVGAMLMGILVQKTHLLQPYELISGLLATAGAALLYTLEVDSSRARYIGPQVIFGLGIGLGNQIPMTTLQSFSKPENIAPITGTMLMCNSISGAYFIAAAGSIFSNRMIHTLVTKYPNINMQQVLAAGQSQLSGVFHGADLDAVHDAYMVGIKDVFAFSLAGAALTVLIAAIIPLKRLPDPNAVGEKTGENVERPLPAV</sequence>
<protein>
    <recommendedName>
        <fullName evidence="7">Major facilitator superfamily (MFS) profile domain-containing protein</fullName>
    </recommendedName>
</protein>
<dbReference type="InterPro" id="IPR036259">
    <property type="entry name" value="MFS_trans_sf"/>
</dbReference>
<keyword evidence="2" id="KW-0813">Transport</keyword>
<dbReference type="Gene3D" id="1.20.1250.20">
    <property type="entry name" value="MFS general substrate transporter like domains"/>
    <property type="match status" value="2"/>
</dbReference>
<feature type="transmembrane region" description="Helical" evidence="6">
    <location>
        <begin position="144"/>
        <end position="164"/>
    </location>
</feature>
<evidence type="ECO:0000256" key="6">
    <source>
        <dbReference type="SAM" id="Phobius"/>
    </source>
</evidence>
<dbReference type="SUPFAM" id="SSF103473">
    <property type="entry name" value="MFS general substrate transporter"/>
    <property type="match status" value="1"/>
</dbReference>
<evidence type="ECO:0000313" key="9">
    <source>
        <dbReference type="Proteomes" id="UP000053475"/>
    </source>
</evidence>
<feature type="transmembrane region" description="Helical" evidence="6">
    <location>
        <begin position="514"/>
        <end position="534"/>
    </location>
</feature>
<feature type="transmembrane region" description="Helical" evidence="6">
    <location>
        <begin position="202"/>
        <end position="224"/>
    </location>
</feature>
<feature type="transmembrane region" description="Helical" evidence="6">
    <location>
        <begin position="84"/>
        <end position="102"/>
    </location>
</feature>
<comment type="caution">
    <text evidence="8">The sequence shown here is derived from an EMBL/GenBank/DDBJ whole genome shotgun (WGS) entry which is preliminary data.</text>
</comment>
<evidence type="ECO:0000256" key="2">
    <source>
        <dbReference type="ARBA" id="ARBA00022448"/>
    </source>
</evidence>
<feature type="transmembrane region" description="Helical" evidence="6">
    <location>
        <begin position="273"/>
        <end position="292"/>
    </location>
</feature>
<dbReference type="GO" id="GO:0022857">
    <property type="term" value="F:transmembrane transporter activity"/>
    <property type="evidence" value="ECO:0007669"/>
    <property type="project" value="InterPro"/>
</dbReference>
<proteinExistence type="predicted"/>
<keyword evidence="3 6" id="KW-0812">Transmembrane</keyword>
<dbReference type="CDD" id="cd17502">
    <property type="entry name" value="MFS_Azr1_MDR_like"/>
    <property type="match status" value="1"/>
</dbReference>
<evidence type="ECO:0000256" key="4">
    <source>
        <dbReference type="ARBA" id="ARBA00022989"/>
    </source>
</evidence>
<dbReference type="PROSITE" id="PS50850">
    <property type="entry name" value="MFS"/>
    <property type="match status" value="1"/>
</dbReference>
<evidence type="ECO:0000256" key="5">
    <source>
        <dbReference type="ARBA" id="ARBA00023136"/>
    </source>
</evidence>